<proteinExistence type="inferred from homology"/>
<dbReference type="OMA" id="FPYPVYA"/>
<dbReference type="InterPro" id="IPR050962">
    <property type="entry name" value="Phosphate-bind_PstS"/>
</dbReference>
<gene>
    <name evidence="6" type="ORF">XD54_0237</name>
</gene>
<protein>
    <recommendedName>
        <fullName evidence="4">Phosphate-binding protein</fullName>
    </recommendedName>
</protein>
<dbReference type="Pfam" id="PF12849">
    <property type="entry name" value="PBP_like_2"/>
    <property type="match status" value="1"/>
</dbReference>
<dbReference type="GO" id="GO:0043190">
    <property type="term" value="C:ATP-binding cassette (ABC) transporter complex"/>
    <property type="evidence" value="ECO:0007669"/>
    <property type="project" value="InterPro"/>
</dbReference>
<dbReference type="RefSeq" id="WP_015850145.1">
    <property type="nucleotide sequence ID" value="NZ_LGFD01000003.1"/>
</dbReference>
<name>A0A101ENB0_9EURY</name>
<sequence length="377" mass="41180">MRKRKLVSLVLVFVLALGLIASGCIGQGEKTTTATGEDSQGQVIMRTAGATFPKYQVQKWIETYQKLNPNVKIEYEGGGSGHGQDAFLKGITDIGRTDPPVKEPTWNKFLETGDQPLQFPVVVGAIAIVFNVPGVDELRLSRDVLAKIFLGEIEYWDDEAIKELNPNANLPHEKIIVVHRSDSSGTTAVFTAYLSLISSEWAEKVGDGKVVDWPVDKMGRGIGGKGNSGVVAVLKQTKYSIAYTELSYAITENLPVAAIENKAGKFVKPTEETIKEAVAKVKAFIPDPTEGYKEDVKQLLDAPGENSYPIVAFSHFLVWQNRGGKHYSPEKASAIKEFLRWVLTEGQKSENIAPGYVGLPEEVAEIGLKAVDMIQTS</sequence>
<dbReference type="PROSITE" id="PS51257">
    <property type="entry name" value="PROKAR_LIPOPROTEIN"/>
    <property type="match status" value="1"/>
</dbReference>
<dbReference type="PANTHER" id="PTHR42996">
    <property type="entry name" value="PHOSPHATE-BINDING PROTEIN PSTS"/>
    <property type="match status" value="1"/>
</dbReference>
<evidence type="ECO:0000259" key="5">
    <source>
        <dbReference type="Pfam" id="PF12849"/>
    </source>
</evidence>
<accession>A0A101ENB0</accession>
<dbReference type="PATRIC" id="fig|172049.5.peg.702"/>
<dbReference type="GO" id="GO:0035435">
    <property type="term" value="P:phosphate ion transmembrane transport"/>
    <property type="evidence" value="ECO:0007669"/>
    <property type="project" value="InterPro"/>
</dbReference>
<dbReference type="InterPro" id="IPR024370">
    <property type="entry name" value="PBP_domain"/>
</dbReference>
<dbReference type="EMBL" id="LGFD01000003">
    <property type="protein sequence ID" value="KUK18507.1"/>
    <property type="molecule type" value="Genomic_DNA"/>
</dbReference>
<dbReference type="Gene3D" id="3.40.190.10">
    <property type="entry name" value="Periplasmic binding protein-like II"/>
    <property type="match status" value="2"/>
</dbReference>
<feature type="domain" description="PBP" evidence="5">
    <location>
        <begin position="40"/>
        <end position="344"/>
    </location>
</feature>
<evidence type="ECO:0000256" key="4">
    <source>
        <dbReference type="PIRNR" id="PIRNR002756"/>
    </source>
</evidence>
<dbReference type="SUPFAM" id="SSF53850">
    <property type="entry name" value="Periplasmic binding protein-like II"/>
    <property type="match status" value="1"/>
</dbReference>
<dbReference type="NCBIfam" id="TIGR00975">
    <property type="entry name" value="3a0107s03"/>
    <property type="match status" value="1"/>
</dbReference>
<comment type="similarity">
    <text evidence="1 4">Belongs to the PstS family.</text>
</comment>
<evidence type="ECO:0000256" key="2">
    <source>
        <dbReference type="ARBA" id="ARBA00022448"/>
    </source>
</evidence>
<evidence type="ECO:0000313" key="7">
    <source>
        <dbReference type="Proteomes" id="UP000053911"/>
    </source>
</evidence>
<dbReference type="GeneID" id="8096892"/>
<reference evidence="7" key="1">
    <citation type="journal article" date="2015" name="MBio">
        <title>Genome-Resolved Metagenomic Analysis Reveals Roles for Candidate Phyla and Other Microbial Community Members in Biogeochemical Transformations in Oil Reservoirs.</title>
        <authorList>
            <person name="Hu P."/>
            <person name="Tom L."/>
            <person name="Singh A."/>
            <person name="Thomas B.C."/>
            <person name="Baker B.J."/>
            <person name="Piceno Y.M."/>
            <person name="Andersen G.L."/>
            <person name="Banfield J.F."/>
        </authorList>
    </citation>
    <scope>NUCLEOTIDE SEQUENCE [LARGE SCALE GENOMIC DNA]</scope>
</reference>
<dbReference type="AlphaFoldDB" id="A0A101ENB0"/>
<dbReference type="CDD" id="cd13565">
    <property type="entry name" value="PBP2_PstS"/>
    <property type="match status" value="1"/>
</dbReference>
<dbReference type="InterPro" id="IPR005673">
    <property type="entry name" value="ABC_phos-bd_PstS"/>
</dbReference>
<evidence type="ECO:0000256" key="3">
    <source>
        <dbReference type="ARBA" id="ARBA00022592"/>
    </source>
</evidence>
<dbReference type="PANTHER" id="PTHR42996:SF1">
    <property type="entry name" value="PHOSPHATE-BINDING PROTEIN PSTS"/>
    <property type="match status" value="1"/>
</dbReference>
<keyword evidence="2 4" id="KW-0813">Transport</keyword>
<dbReference type="PIRSF" id="PIRSF002756">
    <property type="entry name" value="PstS"/>
    <property type="match status" value="1"/>
</dbReference>
<organism evidence="6 7">
    <name type="scientific">Thermococcus sibiricus</name>
    <dbReference type="NCBI Taxonomy" id="172049"/>
    <lineage>
        <taxon>Archaea</taxon>
        <taxon>Methanobacteriati</taxon>
        <taxon>Methanobacteriota</taxon>
        <taxon>Thermococci</taxon>
        <taxon>Thermococcales</taxon>
        <taxon>Thermococcaceae</taxon>
        <taxon>Thermococcus</taxon>
    </lineage>
</organism>
<comment type="caution">
    <text evidence="6">The sequence shown here is derived from an EMBL/GenBank/DDBJ whole genome shotgun (WGS) entry which is preliminary data.</text>
</comment>
<evidence type="ECO:0000313" key="6">
    <source>
        <dbReference type="EMBL" id="KUK18507.1"/>
    </source>
</evidence>
<evidence type="ECO:0000256" key="1">
    <source>
        <dbReference type="ARBA" id="ARBA00008725"/>
    </source>
</evidence>
<keyword evidence="3 4" id="KW-0592">Phosphate transport</keyword>
<dbReference type="GO" id="GO:0042301">
    <property type="term" value="F:phosphate ion binding"/>
    <property type="evidence" value="ECO:0007669"/>
    <property type="project" value="InterPro"/>
</dbReference>
<dbReference type="Proteomes" id="UP000053911">
    <property type="component" value="Unassembled WGS sequence"/>
</dbReference>